<dbReference type="PROSITE" id="PS00893">
    <property type="entry name" value="NUDIX_BOX"/>
    <property type="match status" value="1"/>
</dbReference>
<dbReference type="OrthoDB" id="510307at2759"/>
<feature type="domain" description="Nudix hydrolase" evidence="4">
    <location>
        <begin position="62"/>
        <end position="211"/>
    </location>
</feature>
<sequence length="238" mass="25966">MAPRALAARARPAPIRARARRERRRALASSSSASDELCARVDELNAFVGCETRAVTVRERALGRGAFGVVLRASRDGGVGALDALVTRRSETKDVWPGGTDAATSGVVRATRGRDGEAAAAETYEETMRRELEEELGSDAARGASVRELFTFPYEDAYMRVFGACFEIVLRDDAEIEFADGEVAAARFVSLDELARSLREGRENFTPIGKYVLESYLAFVETGARPPSAWAERRVEPS</sequence>
<comment type="function">
    <text evidence="1">Catalyzes the 1,3-allylic rearrangement of the homoallylic substrate isopentenyl (IPP) to its highly electrophilic allylic isomer, dimethylallyl diphosphate (DMAPP).</text>
</comment>
<dbReference type="HOGENOM" id="CLU_1167535_0_0_1"/>
<reference evidence="5 6" key="1">
    <citation type="journal article" date="2007" name="Proc. Natl. Acad. Sci. U.S.A.">
        <title>The tiny eukaryote Ostreococcus provides genomic insights into the paradox of plankton speciation.</title>
        <authorList>
            <person name="Palenik B."/>
            <person name="Grimwood J."/>
            <person name="Aerts A."/>
            <person name="Rouze P."/>
            <person name="Salamov A."/>
            <person name="Putnam N."/>
            <person name="Dupont C."/>
            <person name="Jorgensen R."/>
            <person name="Derelle E."/>
            <person name="Rombauts S."/>
            <person name="Zhou K."/>
            <person name="Otillar R."/>
            <person name="Merchant S.S."/>
            <person name="Podell S."/>
            <person name="Gaasterland T."/>
            <person name="Napoli C."/>
            <person name="Gendler K."/>
            <person name="Manuell A."/>
            <person name="Tai V."/>
            <person name="Vallon O."/>
            <person name="Piganeau G."/>
            <person name="Jancek S."/>
            <person name="Heijde M."/>
            <person name="Jabbari K."/>
            <person name="Bowler C."/>
            <person name="Lohr M."/>
            <person name="Robbens S."/>
            <person name="Werner G."/>
            <person name="Dubchak I."/>
            <person name="Pazour G.J."/>
            <person name="Ren Q."/>
            <person name="Paulsen I."/>
            <person name="Delwiche C."/>
            <person name="Schmutz J."/>
            <person name="Rokhsar D."/>
            <person name="Van de Peer Y."/>
            <person name="Moreau H."/>
            <person name="Grigoriev I.V."/>
        </authorList>
    </citation>
    <scope>NUCLEOTIDE SEQUENCE [LARGE SCALE GENOMIC DNA]</scope>
    <source>
        <strain evidence="5 6">CCE9901</strain>
    </source>
</reference>
<dbReference type="PANTHER" id="PTHR10885">
    <property type="entry name" value="ISOPENTENYL-DIPHOSPHATE DELTA-ISOMERASE"/>
    <property type="match status" value="1"/>
</dbReference>
<dbReference type="InterPro" id="IPR020084">
    <property type="entry name" value="NUDIX_hydrolase_CS"/>
</dbReference>
<keyword evidence="6" id="KW-1185">Reference proteome</keyword>
<name>A4RT69_OSTLU</name>
<dbReference type="OMA" id="VAWHGWL"/>
<dbReference type="PROSITE" id="PS51462">
    <property type="entry name" value="NUDIX"/>
    <property type="match status" value="1"/>
</dbReference>
<evidence type="ECO:0000256" key="3">
    <source>
        <dbReference type="SAM" id="MobiDB-lite"/>
    </source>
</evidence>
<keyword evidence="2" id="KW-0378">Hydrolase</keyword>
<dbReference type="InterPro" id="IPR015797">
    <property type="entry name" value="NUDIX_hydrolase-like_dom_sf"/>
</dbReference>
<evidence type="ECO:0000256" key="2">
    <source>
        <dbReference type="ARBA" id="ARBA00022801"/>
    </source>
</evidence>
<dbReference type="Proteomes" id="UP000001568">
    <property type="component" value="Chromosome 2"/>
</dbReference>
<dbReference type="EMBL" id="CP000582">
    <property type="protein sequence ID" value="ABO94420.1"/>
    <property type="molecule type" value="Genomic_DNA"/>
</dbReference>
<dbReference type="AlphaFoldDB" id="A4RT69"/>
<accession>A4RT69</accession>
<dbReference type="Gramene" id="ABO94420">
    <property type="protein sequence ID" value="ABO94420"/>
    <property type="gene ID" value="OSTLU_14191"/>
</dbReference>
<protein>
    <recommendedName>
        <fullName evidence="4">Nudix hydrolase domain-containing protein</fullName>
    </recommendedName>
</protein>
<dbReference type="GeneID" id="5000424"/>
<evidence type="ECO:0000259" key="4">
    <source>
        <dbReference type="PROSITE" id="PS51462"/>
    </source>
</evidence>
<proteinExistence type="predicted"/>
<organism evidence="5 6">
    <name type="scientific">Ostreococcus lucimarinus (strain CCE9901)</name>
    <dbReference type="NCBI Taxonomy" id="436017"/>
    <lineage>
        <taxon>Eukaryota</taxon>
        <taxon>Viridiplantae</taxon>
        <taxon>Chlorophyta</taxon>
        <taxon>Mamiellophyceae</taxon>
        <taxon>Mamiellales</taxon>
        <taxon>Bathycoccaceae</taxon>
        <taxon>Ostreococcus</taxon>
    </lineage>
</organism>
<dbReference type="Gene3D" id="3.90.79.10">
    <property type="entry name" value="Nucleoside Triphosphate Pyrophosphohydrolase"/>
    <property type="match status" value="1"/>
</dbReference>
<feature type="compositionally biased region" description="Basic residues" evidence="3">
    <location>
        <begin position="17"/>
        <end position="26"/>
    </location>
</feature>
<dbReference type="SUPFAM" id="SSF55811">
    <property type="entry name" value="Nudix"/>
    <property type="match status" value="1"/>
</dbReference>
<feature type="compositionally biased region" description="Low complexity" evidence="3">
    <location>
        <begin position="1"/>
        <end position="16"/>
    </location>
</feature>
<evidence type="ECO:0000313" key="6">
    <source>
        <dbReference type="Proteomes" id="UP000001568"/>
    </source>
</evidence>
<evidence type="ECO:0000313" key="5">
    <source>
        <dbReference type="EMBL" id="ABO94420.1"/>
    </source>
</evidence>
<dbReference type="RefSeq" id="XP_001416128.1">
    <property type="nucleotide sequence ID" value="XM_001416091.1"/>
</dbReference>
<dbReference type="GO" id="GO:0016787">
    <property type="term" value="F:hydrolase activity"/>
    <property type="evidence" value="ECO:0007669"/>
    <property type="project" value="UniProtKB-KW"/>
</dbReference>
<dbReference type="PANTHER" id="PTHR10885:SF0">
    <property type="entry name" value="ISOPENTENYL-DIPHOSPHATE DELTA-ISOMERASE"/>
    <property type="match status" value="1"/>
</dbReference>
<dbReference type="eggNOG" id="ENOG502RZMS">
    <property type="taxonomic scope" value="Eukaryota"/>
</dbReference>
<feature type="region of interest" description="Disordered" evidence="3">
    <location>
        <begin position="1"/>
        <end position="28"/>
    </location>
</feature>
<dbReference type="KEGG" id="olu:OSTLU_14191"/>
<dbReference type="InterPro" id="IPR000086">
    <property type="entry name" value="NUDIX_hydrolase_dom"/>
</dbReference>
<evidence type="ECO:0000256" key="1">
    <source>
        <dbReference type="ARBA" id="ARBA00003951"/>
    </source>
</evidence>
<gene>
    <name evidence="5" type="ORF">OSTLU_14191</name>
</gene>
<dbReference type="Pfam" id="PF00293">
    <property type="entry name" value="NUDIX"/>
    <property type="match status" value="1"/>
</dbReference>